<dbReference type="EMBL" id="OX459118">
    <property type="protein sequence ID" value="CAI9087865.1"/>
    <property type="molecule type" value="Genomic_DNA"/>
</dbReference>
<evidence type="ECO:0000313" key="2">
    <source>
        <dbReference type="Proteomes" id="UP001161247"/>
    </source>
</evidence>
<organism evidence="1 2">
    <name type="scientific">Oldenlandia corymbosa var. corymbosa</name>
    <dbReference type="NCBI Taxonomy" id="529605"/>
    <lineage>
        <taxon>Eukaryota</taxon>
        <taxon>Viridiplantae</taxon>
        <taxon>Streptophyta</taxon>
        <taxon>Embryophyta</taxon>
        <taxon>Tracheophyta</taxon>
        <taxon>Spermatophyta</taxon>
        <taxon>Magnoliopsida</taxon>
        <taxon>eudicotyledons</taxon>
        <taxon>Gunneridae</taxon>
        <taxon>Pentapetalae</taxon>
        <taxon>asterids</taxon>
        <taxon>lamiids</taxon>
        <taxon>Gentianales</taxon>
        <taxon>Rubiaceae</taxon>
        <taxon>Rubioideae</taxon>
        <taxon>Spermacoceae</taxon>
        <taxon>Hedyotis-Oldenlandia complex</taxon>
        <taxon>Oldenlandia</taxon>
    </lineage>
</organism>
<dbReference type="PANTHER" id="PTHR28141:SF1">
    <property type="entry name" value="2',3'-CYCLIC-NUCLEOTIDE 3'-PHOSPHODIESTERASE"/>
    <property type="match status" value="1"/>
</dbReference>
<dbReference type="PANTHER" id="PTHR28141">
    <property type="entry name" value="2',3'-CYCLIC-NUCLEOTIDE 3'-PHOSPHODIESTERASE"/>
    <property type="match status" value="1"/>
</dbReference>
<keyword evidence="2" id="KW-1185">Reference proteome</keyword>
<dbReference type="InterPro" id="IPR009097">
    <property type="entry name" value="Cyclic_Pdiesterase"/>
</dbReference>
<dbReference type="FunFam" id="3.90.1140.10:FF:000007">
    <property type="entry name" value="Cyclic phosphodiesterase"/>
    <property type="match status" value="1"/>
</dbReference>
<name>A0AAV1BX05_OLDCO</name>
<dbReference type="InterPro" id="IPR012386">
    <property type="entry name" value="Cyclic-nucl_3Pdiesterase"/>
</dbReference>
<dbReference type="Pfam" id="PF07823">
    <property type="entry name" value="CPDase"/>
    <property type="match status" value="1"/>
</dbReference>
<dbReference type="Proteomes" id="UP001161247">
    <property type="component" value="Chromosome 1"/>
</dbReference>
<evidence type="ECO:0000313" key="1">
    <source>
        <dbReference type="EMBL" id="CAI9087865.1"/>
    </source>
</evidence>
<dbReference type="GO" id="GO:0009187">
    <property type="term" value="P:cyclic nucleotide metabolic process"/>
    <property type="evidence" value="ECO:0007669"/>
    <property type="project" value="TreeGrafter"/>
</dbReference>
<dbReference type="AlphaFoldDB" id="A0AAV1BX05"/>
<dbReference type="GO" id="GO:0004113">
    <property type="term" value="F:2',3'-cyclic-nucleotide 3'-phosphodiesterase activity"/>
    <property type="evidence" value="ECO:0007669"/>
    <property type="project" value="TreeGrafter"/>
</dbReference>
<sequence length="185" mass="21217">METGSEEKFVYSVWGLPQEDLRPRLKKLMERLRSEFNAPEFEPHVTVVGAIRLTESEARDKFQKACEGLKAAYKAKALKVETGTFFYQCVFLLLDPTPEVVQTSDHCCSHFGYLRSTDYMPHLSLLYADLSEEEKKAAQARAYTLDETIGSLEFEISRLALYKTDTEDKSLKSWEKVLECQLNPS</sequence>
<dbReference type="PIRSF" id="PIRSF017903">
    <property type="entry name" value="CPDase_plant"/>
    <property type="match status" value="1"/>
</dbReference>
<gene>
    <name evidence="1" type="ORF">OLC1_LOCUS581</name>
</gene>
<protein>
    <submittedName>
        <fullName evidence="1">OLC1v1022050C2</fullName>
    </submittedName>
</protein>
<proteinExistence type="predicted"/>
<reference evidence="1" key="1">
    <citation type="submission" date="2023-03" db="EMBL/GenBank/DDBJ databases">
        <authorList>
            <person name="Julca I."/>
        </authorList>
    </citation>
    <scope>NUCLEOTIDE SEQUENCE</scope>
</reference>
<dbReference type="SUPFAM" id="SSF55144">
    <property type="entry name" value="LigT-like"/>
    <property type="match status" value="1"/>
</dbReference>
<dbReference type="Gene3D" id="3.90.1140.10">
    <property type="entry name" value="Cyclic phosphodiesterase"/>
    <property type="match status" value="1"/>
</dbReference>
<accession>A0AAV1BX05</accession>